<keyword evidence="2" id="KW-1185">Reference proteome</keyword>
<dbReference type="PANTHER" id="PTHR37540">
    <property type="entry name" value="TRANSCRIPTION FACTOR (ACR-2), PUTATIVE-RELATED-RELATED"/>
    <property type="match status" value="1"/>
</dbReference>
<dbReference type="RefSeq" id="XP_018000870.1">
    <property type="nucleotide sequence ID" value="XM_018139403.1"/>
</dbReference>
<gene>
    <name evidence="1" type="ORF">AB675_10617</name>
</gene>
<comment type="caution">
    <text evidence="1">The sequence shown here is derived from an EMBL/GenBank/DDBJ whole genome shotgun (WGS) entry which is preliminary data.</text>
</comment>
<evidence type="ECO:0008006" key="3">
    <source>
        <dbReference type="Google" id="ProtNLM"/>
    </source>
</evidence>
<evidence type="ECO:0000313" key="2">
    <source>
        <dbReference type="Proteomes" id="UP000038010"/>
    </source>
</evidence>
<dbReference type="STRING" id="1664694.A0A0N1P0S7"/>
<dbReference type="Pfam" id="PF11951">
    <property type="entry name" value="Fungal_trans_2"/>
    <property type="match status" value="1"/>
</dbReference>
<name>A0A0N1P0S7_9EURO</name>
<dbReference type="OrthoDB" id="3469225at2759"/>
<dbReference type="VEuPathDB" id="FungiDB:AB675_10617"/>
<dbReference type="EMBL" id="LFJN01000011">
    <property type="protein sequence ID" value="KPI40907.1"/>
    <property type="molecule type" value="Genomic_DNA"/>
</dbReference>
<evidence type="ECO:0000313" key="1">
    <source>
        <dbReference type="EMBL" id="KPI40907.1"/>
    </source>
</evidence>
<protein>
    <recommendedName>
        <fullName evidence="3">Transcription factor domain-containing protein</fullName>
    </recommendedName>
</protein>
<sequence length="523" mass="59727">MTDVDVTRPAQLLFLPTNTAVFRKTNDHVRRIINRHVQRRAQRRRRTDGPPPPSLMIDVFPSPADIEEIVTDADPVTLREVTDDDVEFLHAPSPSPESTALAVVAPVFQPQTYLDSSRMDPFLTSQLTITPAVAPIYNRYFIDIMSVFEPLHQEREEYNSWLVPLTLKEPALLYALLACMAYDMEEVPSANFGPVRRRDMLGQRVQYQLLAIEALNRSLSNPALALEATTLLAVHFLSWQENSIDGDSVHLNGVKRLLALRGGFKGIHRKEIETIMGGNAWHAIRTRSRPILPTVLDDLPMSEARFQEILDGSDPCVAKNSAQLLSRSMRSYFGADFWALLQDSRKVWICYEQIGTFPFEPLEKRYISIKRVNIDHRFLSYALDHPDDVEHSPIQEVVRLAYILYSRAHYGIVQPSSVVARALVADLKYALEQSDLRSFWNDASNVLLWVLFLGAHMSAGQVERSWFVTAMCKIRSDKMRGDKSWFGARRVLLGCYYSDRVFMESLKRVWEEVETLAGLLDLY</sequence>
<organism evidence="1 2">
    <name type="scientific">Cyphellophora attinorum</name>
    <dbReference type="NCBI Taxonomy" id="1664694"/>
    <lineage>
        <taxon>Eukaryota</taxon>
        <taxon>Fungi</taxon>
        <taxon>Dikarya</taxon>
        <taxon>Ascomycota</taxon>
        <taxon>Pezizomycotina</taxon>
        <taxon>Eurotiomycetes</taxon>
        <taxon>Chaetothyriomycetidae</taxon>
        <taxon>Chaetothyriales</taxon>
        <taxon>Cyphellophoraceae</taxon>
        <taxon>Cyphellophora</taxon>
    </lineage>
</organism>
<dbReference type="PANTHER" id="PTHR37540:SF5">
    <property type="entry name" value="TRANSCRIPTION FACTOR DOMAIN-CONTAINING PROTEIN"/>
    <property type="match status" value="1"/>
</dbReference>
<dbReference type="GeneID" id="28731283"/>
<dbReference type="InterPro" id="IPR021858">
    <property type="entry name" value="Fun_TF"/>
</dbReference>
<dbReference type="Proteomes" id="UP000038010">
    <property type="component" value="Unassembled WGS sequence"/>
</dbReference>
<proteinExistence type="predicted"/>
<dbReference type="AlphaFoldDB" id="A0A0N1P0S7"/>
<reference evidence="1 2" key="1">
    <citation type="submission" date="2015-06" db="EMBL/GenBank/DDBJ databases">
        <title>Draft genome of the ant-associated black yeast Phialophora attae CBS 131958.</title>
        <authorList>
            <person name="Moreno L.F."/>
            <person name="Stielow B.J."/>
            <person name="de Hoog S."/>
            <person name="Vicente V.A."/>
            <person name="Weiss V.A."/>
            <person name="de Vries M."/>
            <person name="Cruz L.M."/>
            <person name="Souza E.M."/>
        </authorList>
    </citation>
    <scope>NUCLEOTIDE SEQUENCE [LARGE SCALE GENOMIC DNA]</scope>
    <source>
        <strain evidence="1 2">CBS 131958</strain>
    </source>
</reference>
<accession>A0A0N1P0S7</accession>